<feature type="transmembrane region" description="Helical" evidence="5">
    <location>
        <begin position="137"/>
        <end position="155"/>
    </location>
</feature>
<evidence type="ECO:0000313" key="8">
    <source>
        <dbReference type="Proteomes" id="UP000291343"/>
    </source>
</evidence>
<dbReference type="GO" id="GO:0016020">
    <property type="term" value="C:membrane"/>
    <property type="evidence" value="ECO:0007669"/>
    <property type="project" value="UniProtKB-SubCell"/>
</dbReference>
<dbReference type="AlphaFoldDB" id="A0A482WJZ2"/>
<evidence type="ECO:0000256" key="4">
    <source>
        <dbReference type="ARBA" id="ARBA00023136"/>
    </source>
</evidence>
<keyword evidence="2 5" id="KW-0812">Transmembrane</keyword>
<dbReference type="InParanoid" id="A0A482WJZ2"/>
<dbReference type="PANTHER" id="PTHR11814">
    <property type="entry name" value="SULFATE TRANSPORTER"/>
    <property type="match status" value="1"/>
</dbReference>
<feature type="transmembrane region" description="Helical" evidence="5">
    <location>
        <begin position="182"/>
        <end position="205"/>
    </location>
</feature>
<protein>
    <recommendedName>
        <fullName evidence="6">SLC26A/SulP transporter domain-containing protein</fullName>
    </recommendedName>
</protein>
<proteinExistence type="predicted"/>
<keyword evidence="8" id="KW-1185">Reference proteome</keyword>
<comment type="subcellular location">
    <subcellularLocation>
        <location evidence="1">Membrane</location>
        <topology evidence="1">Multi-pass membrane protein</topology>
    </subcellularLocation>
</comment>
<keyword evidence="4 5" id="KW-0472">Membrane</keyword>
<sequence length="225" mass="24672">MKQDLLKSDLRDRDSAMETSYTNTAFDASETKMQDLTDERRVKVGSNDFILVEDHTGRQRKVSVKEKVDSFVPWMQTKLKKGCTKKNLYRRLPILQWLPKYSTEDAVGDLVAGVTVGLLVIPQSLAYSNIADLPAQYGLYGSFVGCLMYIFLGSCKDVPMGPTAICSLLTYQTIKGMGPDHAILLCFLSGVIQLIMGLVGLGIMIDFVSGPVSSGFTSAVALLII</sequence>
<feature type="domain" description="SLC26A/SulP transporter" evidence="6">
    <location>
        <begin position="108"/>
        <end position="225"/>
    </location>
</feature>
<dbReference type="Proteomes" id="UP000291343">
    <property type="component" value="Unassembled WGS sequence"/>
</dbReference>
<evidence type="ECO:0000256" key="2">
    <source>
        <dbReference type="ARBA" id="ARBA00022692"/>
    </source>
</evidence>
<dbReference type="InterPro" id="IPR011547">
    <property type="entry name" value="SLC26A/SulP_dom"/>
</dbReference>
<evidence type="ECO:0000256" key="3">
    <source>
        <dbReference type="ARBA" id="ARBA00022989"/>
    </source>
</evidence>
<dbReference type="STRING" id="195883.A0A482WJZ2"/>
<organism evidence="7 8">
    <name type="scientific">Laodelphax striatellus</name>
    <name type="common">Small brown planthopper</name>
    <name type="synonym">Delphax striatella</name>
    <dbReference type="NCBI Taxonomy" id="195883"/>
    <lineage>
        <taxon>Eukaryota</taxon>
        <taxon>Metazoa</taxon>
        <taxon>Ecdysozoa</taxon>
        <taxon>Arthropoda</taxon>
        <taxon>Hexapoda</taxon>
        <taxon>Insecta</taxon>
        <taxon>Pterygota</taxon>
        <taxon>Neoptera</taxon>
        <taxon>Paraneoptera</taxon>
        <taxon>Hemiptera</taxon>
        <taxon>Auchenorrhyncha</taxon>
        <taxon>Fulgoroidea</taxon>
        <taxon>Delphacidae</taxon>
        <taxon>Criomorphinae</taxon>
        <taxon>Laodelphax</taxon>
    </lineage>
</organism>
<accession>A0A482WJZ2</accession>
<comment type="caution">
    <text evidence="7">The sequence shown here is derived from an EMBL/GenBank/DDBJ whole genome shotgun (WGS) entry which is preliminary data.</text>
</comment>
<reference evidence="7 8" key="1">
    <citation type="journal article" date="2017" name="Gigascience">
        <title>Genome sequence of the small brown planthopper, Laodelphax striatellus.</title>
        <authorList>
            <person name="Zhu J."/>
            <person name="Jiang F."/>
            <person name="Wang X."/>
            <person name="Yang P."/>
            <person name="Bao Y."/>
            <person name="Zhao W."/>
            <person name="Wang W."/>
            <person name="Lu H."/>
            <person name="Wang Q."/>
            <person name="Cui N."/>
            <person name="Li J."/>
            <person name="Chen X."/>
            <person name="Luo L."/>
            <person name="Yu J."/>
            <person name="Kang L."/>
            <person name="Cui F."/>
        </authorList>
    </citation>
    <scope>NUCLEOTIDE SEQUENCE [LARGE SCALE GENOMIC DNA]</scope>
    <source>
        <strain evidence="7">Lst14</strain>
    </source>
</reference>
<dbReference type="SMR" id="A0A482WJZ2"/>
<dbReference type="Pfam" id="PF00916">
    <property type="entry name" value="Sulfate_transp"/>
    <property type="match status" value="1"/>
</dbReference>
<dbReference type="GO" id="GO:0055085">
    <property type="term" value="P:transmembrane transport"/>
    <property type="evidence" value="ECO:0007669"/>
    <property type="project" value="InterPro"/>
</dbReference>
<dbReference type="EMBL" id="QKKF02033231">
    <property type="protein sequence ID" value="RZF33847.1"/>
    <property type="molecule type" value="Genomic_DNA"/>
</dbReference>
<gene>
    <name evidence="7" type="ORF">LSTR_LSTR008970</name>
</gene>
<evidence type="ECO:0000313" key="7">
    <source>
        <dbReference type="EMBL" id="RZF33847.1"/>
    </source>
</evidence>
<keyword evidence="3 5" id="KW-1133">Transmembrane helix</keyword>
<name>A0A482WJZ2_LAOST</name>
<dbReference type="InterPro" id="IPR001902">
    <property type="entry name" value="SLC26A/SulP_fam"/>
</dbReference>
<evidence type="ECO:0000256" key="5">
    <source>
        <dbReference type="SAM" id="Phobius"/>
    </source>
</evidence>
<evidence type="ECO:0000256" key="1">
    <source>
        <dbReference type="ARBA" id="ARBA00004141"/>
    </source>
</evidence>
<dbReference type="OrthoDB" id="288203at2759"/>
<evidence type="ECO:0000259" key="6">
    <source>
        <dbReference type="Pfam" id="PF00916"/>
    </source>
</evidence>